<evidence type="ECO:0000256" key="5">
    <source>
        <dbReference type="RuleBase" id="RU362118"/>
    </source>
</evidence>
<evidence type="ECO:0000256" key="1">
    <source>
        <dbReference type="ARBA" id="ARBA00001933"/>
    </source>
</evidence>
<evidence type="ECO:0000256" key="2">
    <source>
        <dbReference type="ARBA" id="ARBA00009077"/>
    </source>
</evidence>
<dbReference type="PANTHER" id="PTHR11808:SF75">
    <property type="entry name" value="CYSTATHIONINE GAMMA-SYNTHASE"/>
    <property type="match status" value="1"/>
</dbReference>
<dbReference type="FunFam" id="3.90.1150.10:FF:000033">
    <property type="entry name" value="Cystathionine gamma-synthase"/>
    <property type="match status" value="1"/>
</dbReference>
<dbReference type="NCBIfam" id="TIGR02080">
    <property type="entry name" value="O_succ_thio_ly"/>
    <property type="match status" value="1"/>
</dbReference>
<dbReference type="GO" id="GO:0005737">
    <property type="term" value="C:cytoplasm"/>
    <property type="evidence" value="ECO:0007669"/>
    <property type="project" value="TreeGrafter"/>
</dbReference>
<dbReference type="KEGG" id="lcc:B488_00630"/>
<dbReference type="GO" id="GO:0003962">
    <property type="term" value="F:cystathionine gamma-synthase activity"/>
    <property type="evidence" value="ECO:0007669"/>
    <property type="project" value="UniProtKB-EC"/>
</dbReference>
<dbReference type="EC" id="2.5.1.48" evidence="6"/>
<dbReference type="PIRSF" id="PIRSF001434">
    <property type="entry name" value="CGS"/>
    <property type="match status" value="1"/>
</dbReference>
<dbReference type="GO" id="GO:0009086">
    <property type="term" value="P:methionine biosynthetic process"/>
    <property type="evidence" value="ECO:0007669"/>
    <property type="project" value="UniProtKB-ARBA"/>
</dbReference>
<dbReference type="InterPro" id="IPR000277">
    <property type="entry name" value="Cys/Met-Metab_PyrdxlP-dep_enz"/>
</dbReference>
<dbReference type="PANTHER" id="PTHR11808">
    <property type="entry name" value="TRANS-SULFURATION ENZYME FAMILY MEMBER"/>
    <property type="match status" value="1"/>
</dbReference>
<dbReference type="PATRIC" id="fig|1215343.11.peg.66"/>
<evidence type="ECO:0000313" key="7">
    <source>
        <dbReference type="Proteomes" id="UP000010799"/>
    </source>
</evidence>
<keyword evidence="6" id="KW-0808">Transferase</keyword>
<dbReference type="Gene3D" id="3.40.640.10">
    <property type="entry name" value="Type I PLP-dependent aspartate aminotransferase-like (Major domain)"/>
    <property type="match status" value="1"/>
</dbReference>
<dbReference type="GO" id="GO:0019346">
    <property type="term" value="P:transsulfuration"/>
    <property type="evidence" value="ECO:0007669"/>
    <property type="project" value="InterPro"/>
</dbReference>
<dbReference type="PROSITE" id="PS00868">
    <property type="entry name" value="CYS_MET_METAB_PP"/>
    <property type="match status" value="1"/>
</dbReference>
<gene>
    <name evidence="6" type="ordered locus">B488_00630</name>
</gene>
<feature type="modified residue" description="N6-(pyridoxal phosphate)lysine" evidence="4">
    <location>
        <position position="198"/>
    </location>
</feature>
<dbReference type="InterPro" id="IPR015424">
    <property type="entry name" value="PyrdxlP-dep_Trfase"/>
</dbReference>
<protein>
    <submittedName>
        <fullName evidence="6">Cystathionine gamma-synthase</fullName>
        <ecNumber evidence="6">2.5.1.48</ecNumber>
    </submittedName>
</protein>
<keyword evidence="7" id="KW-1185">Reference proteome</keyword>
<dbReference type="SUPFAM" id="SSF53383">
    <property type="entry name" value="PLP-dependent transferases"/>
    <property type="match status" value="1"/>
</dbReference>
<dbReference type="EMBL" id="CP003789">
    <property type="protein sequence ID" value="AGA64056.1"/>
    <property type="molecule type" value="Genomic_DNA"/>
</dbReference>
<evidence type="ECO:0000313" key="6">
    <source>
        <dbReference type="EMBL" id="AGA64056.1"/>
    </source>
</evidence>
<dbReference type="GO" id="GO:0019343">
    <property type="term" value="P:cysteine biosynthetic process via cystathionine"/>
    <property type="evidence" value="ECO:0007669"/>
    <property type="project" value="TreeGrafter"/>
</dbReference>
<dbReference type="HOGENOM" id="CLU_018986_2_0_5"/>
<reference evidence="6 7" key="1">
    <citation type="journal article" date="2012" name="Stand. Genomic Sci.">
        <title>Complete genome sequence of Liberibacter crescens BT-1.</title>
        <authorList>
            <person name="Leonard M.T."/>
            <person name="Fagen J.R."/>
            <person name="Davis-Richardson A.G."/>
            <person name="Davis M.J."/>
            <person name="Triplett E.W."/>
        </authorList>
    </citation>
    <scope>NUCLEOTIDE SEQUENCE [LARGE SCALE GENOMIC DNA]</scope>
    <source>
        <strain evidence="6 7">BT-1</strain>
    </source>
</reference>
<name>L0EUK8_LIBCB</name>
<comment type="cofactor">
    <cofactor evidence="1 5">
        <name>pyridoxal 5'-phosphate</name>
        <dbReference type="ChEBI" id="CHEBI:597326"/>
    </cofactor>
</comment>
<dbReference type="STRING" id="1215343.B488_00630"/>
<evidence type="ECO:0000256" key="3">
    <source>
        <dbReference type="ARBA" id="ARBA00022898"/>
    </source>
</evidence>
<sequence>MCKFDITTQAVHAGIESDTQFHSVIPPLYLSTNYLYKDIGQPGPYDYSRGKNPTRDLLGDTLAKMEGGSSCIITSSGMAALGLVLELIPDGGTILSGHDCYGGTWRLLDAWSRKGRYNVHFIDFTDPSTVNKAFSYKPALIWIETPSNPLLRIIDIRHIAQIAHENGAICVVDNTFLSPILQRPLELGADIVVHSTTKYINGHSDVIGGAVITRDVELGNQLKWWANCIGFTGSAFDSYLVMRGLRTLGPRFRVHQENTEVLINFLNEHPAVKHLYWPGLKKHPGHEIALKQQSGFGAIFSFELFGDETTVKAFLKSLKLFSLAESLGGVESLITHPASMTHSAMGAEVRKKAGISDQLLRLSIGLEAITDLKKDLEDGLTEALKTLE</sequence>
<dbReference type="Proteomes" id="UP000010799">
    <property type="component" value="Chromosome"/>
</dbReference>
<dbReference type="CDD" id="cd00614">
    <property type="entry name" value="CGS_like"/>
    <property type="match status" value="1"/>
</dbReference>
<dbReference type="eggNOG" id="COG0626">
    <property type="taxonomic scope" value="Bacteria"/>
</dbReference>
<dbReference type="Pfam" id="PF01053">
    <property type="entry name" value="Cys_Met_Meta_PP"/>
    <property type="match status" value="1"/>
</dbReference>
<dbReference type="InterPro" id="IPR015422">
    <property type="entry name" value="PyrdxlP-dep_Trfase_small"/>
</dbReference>
<keyword evidence="3 4" id="KW-0663">Pyridoxal phosphate</keyword>
<dbReference type="InterPro" id="IPR054542">
    <property type="entry name" value="Cys_met_metab_PP"/>
</dbReference>
<organism evidence="6 7">
    <name type="scientific">Liberibacter crescens (strain BT-1)</name>
    <dbReference type="NCBI Taxonomy" id="1215343"/>
    <lineage>
        <taxon>Bacteria</taxon>
        <taxon>Pseudomonadati</taxon>
        <taxon>Pseudomonadota</taxon>
        <taxon>Alphaproteobacteria</taxon>
        <taxon>Hyphomicrobiales</taxon>
        <taxon>Rhizobiaceae</taxon>
        <taxon>Liberibacter</taxon>
    </lineage>
</organism>
<dbReference type="Gene3D" id="3.90.1150.10">
    <property type="entry name" value="Aspartate Aminotransferase, domain 1"/>
    <property type="match status" value="1"/>
</dbReference>
<dbReference type="InterPro" id="IPR011821">
    <property type="entry name" value="O_succ_thio_ly"/>
</dbReference>
<evidence type="ECO:0000256" key="4">
    <source>
        <dbReference type="PIRSR" id="PIRSR001434-2"/>
    </source>
</evidence>
<proteinExistence type="inferred from homology"/>
<dbReference type="GO" id="GO:0030170">
    <property type="term" value="F:pyridoxal phosphate binding"/>
    <property type="evidence" value="ECO:0007669"/>
    <property type="project" value="InterPro"/>
</dbReference>
<dbReference type="GO" id="GO:0004123">
    <property type="term" value="F:cystathionine gamma-lyase activity"/>
    <property type="evidence" value="ECO:0007669"/>
    <property type="project" value="TreeGrafter"/>
</dbReference>
<dbReference type="RefSeq" id="WP_015272483.1">
    <property type="nucleotide sequence ID" value="NC_019907.1"/>
</dbReference>
<dbReference type="InterPro" id="IPR015421">
    <property type="entry name" value="PyrdxlP-dep_Trfase_major"/>
</dbReference>
<accession>L0EUK8</accession>
<dbReference type="AlphaFoldDB" id="L0EUK8"/>
<dbReference type="FunFam" id="3.40.640.10:FF:000009">
    <property type="entry name" value="Cystathionine gamma-synthase homolog"/>
    <property type="match status" value="1"/>
</dbReference>
<comment type="similarity">
    <text evidence="2 5">Belongs to the trans-sulfuration enzymes family.</text>
</comment>